<protein>
    <submittedName>
        <fullName evidence="1">Uncharacterized protein</fullName>
    </submittedName>
</protein>
<evidence type="ECO:0000313" key="1">
    <source>
        <dbReference type="EMBL" id="RHY24655.1"/>
    </source>
</evidence>
<dbReference type="Proteomes" id="UP000285060">
    <property type="component" value="Unassembled WGS sequence"/>
</dbReference>
<name>A0A3R7CUZ9_9STRA</name>
<sequence>MMEKDILLCLNATATPPEDVNPRELFKDAQRIVVLAETHNRTLQQLFRHVIQDTPDDKVIYTKLVLHDKLCHVDSIDGLP</sequence>
<organism evidence="1 2">
    <name type="scientific">Aphanomyces invadans</name>
    <dbReference type="NCBI Taxonomy" id="157072"/>
    <lineage>
        <taxon>Eukaryota</taxon>
        <taxon>Sar</taxon>
        <taxon>Stramenopiles</taxon>
        <taxon>Oomycota</taxon>
        <taxon>Saprolegniomycetes</taxon>
        <taxon>Saprolegniales</taxon>
        <taxon>Verrucalvaceae</taxon>
        <taxon>Aphanomyces</taxon>
    </lineage>
</organism>
<reference evidence="1 2" key="1">
    <citation type="submission" date="2018-08" db="EMBL/GenBank/DDBJ databases">
        <title>Aphanomyces genome sequencing and annotation.</title>
        <authorList>
            <person name="Minardi D."/>
            <person name="Oidtmann B."/>
            <person name="Van Der Giezen M."/>
            <person name="Studholme D.J."/>
        </authorList>
    </citation>
    <scope>NUCLEOTIDE SEQUENCE [LARGE SCALE GENOMIC DNA]</scope>
    <source>
        <strain evidence="1 2">NJM0002</strain>
    </source>
</reference>
<accession>A0A3R7CUZ9</accession>
<evidence type="ECO:0000313" key="2">
    <source>
        <dbReference type="Proteomes" id="UP000285060"/>
    </source>
</evidence>
<proteinExistence type="predicted"/>
<comment type="caution">
    <text evidence="1">The sequence shown here is derived from an EMBL/GenBank/DDBJ whole genome shotgun (WGS) entry which is preliminary data.</text>
</comment>
<keyword evidence="2" id="KW-1185">Reference proteome</keyword>
<gene>
    <name evidence="1" type="ORF">DYB32_008749</name>
</gene>
<dbReference type="AlphaFoldDB" id="A0A3R7CUZ9"/>
<dbReference type="EMBL" id="QUSY01001528">
    <property type="protein sequence ID" value="RHY24655.1"/>
    <property type="molecule type" value="Genomic_DNA"/>
</dbReference>
<dbReference type="VEuPathDB" id="FungiDB:H310_02492"/>